<comment type="caution">
    <text evidence="1">The sequence shown here is derived from an EMBL/GenBank/DDBJ whole genome shotgun (WGS) entry which is preliminary data.</text>
</comment>
<evidence type="ECO:0000313" key="2">
    <source>
        <dbReference type="Proteomes" id="UP000763557"/>
    </source>
</evidence>
<accession>A0ABX2F9P6</accession>
<protein>
    <recommendedName>
        <fullName evidence="3">DUF1015 domain-containing protein</fullName>
    </recommendedName>
</protein>
<dbReference type="RefSeq" id="WP_173135795.1">
    <property type="nucleotide sequence ID" value="NZ_CBCSGW010000001.1"/>
</dbReference>
<evidence type="ECO:0000313" key="1">
    <source>
        <dbReference type="EMBL" id="NRN67621.1"/>
    </source>
</evidence>
<reference evidence="1 2" key="1">
    <citation type="submission" date="2020-01" db="EMBL/GenBank/DDBJ databases">
        <title>Kibdelosporangium persica a novel Actinomycetes from a hot desert in Iran.</title>
        <authorList>
            <person name="Safaei N."/>
            <person name="Zaburannyi N."/>
            <person name="Mueller R."/>
            <person name="Wink J."/>
        </authorList>
    </citation>
    <scope>NUCLEOTIDE SEQUENCE [LARGE SCALE GENOMIC DNA]</scope>
    <source>
        <strain evidence="1 2">4NS15</strain>
    </source>
</reference>
<proteinExistence type="predicted"/>
<dbReference type="InterPro" id="IPR008323">
    <property type="entry name" value="UCP033563"/>
</dbReference>
<name>A0ABX2F9P6_9PSEU</name>
<dbReference type="Proteomes" id="UP000763557">
    <property type="component" value="Unassembled WGS sequence"/>
</dbReference>
<organism evidence="1 2">
    <name type="scientific">Kibdelosporangium persicum</name>
    <dbReference type="NCBI Taxonomy" id="2698649"/>
    <lineage>
        <taxon>Bacteria</taxon>
        <taxon>Bacillati</taxon>
        <taxon>Actinomycetota</taxon>
        <taxon>Actinomycetes</taxon>
        <taxon>Pseudonocardiales</taxon>
        <taxon>Pseudonocardiaceae</taxon>
        <taxon>Kibdelosporangium</taxon>
    </lineage>
</organism>
<dbReference type="PANTHER" id="PTHR36454:SF1">
    <property type="entry name" value="DUF1015 DOMAIN-CONTAINING PROTEIN"/>
    <property type="match status" value="1"/>
</dbReference>
<sequence length="402" mass="42118">MDAWVSPVRHGWVVRDTVPGPDVDEFAEPDQVITALAQPGAADGTLLAVQHPHRTPAARRQGLALREALPIAHTALDQLRASHYDQVTDVVGVAWGDGPEGSALGLMCVVDPAAVNADGLTFVRHTEEVYPDVVAERAAVLSGLRCATSAAMLVPTDGGEQFTRLLCDAVARLGAPTVSLTDASGRRSRMWLAGQGDLQDTLIEAACAQSLLVADGNHRVAAATRAGHGSLLALITAGPDLRIGPIHRVLTGTGLGLAELAGRWRQAGLDVQPTGERTAPRTPGTVVAVAGPDAVQVKLPGDDLDHRLVEQLMIERALGLDPAGPNVRPLPQGRPPRSDADAVLLIAPVPLPDVLAVHAAGRRMPRKATYFTPKPRSGLLLADIPSTPRVDSGVDEIPGHRA</sequence>
<evidence type="ECO:0008006" key="3">
    <source>
        <dbReference type="Google" id="ProtNLM"/>
    </source>
</evidence>
<dbReference type="EMBL" id="JAAATY010000015">
    <property type="protein sequence ID" value="NRN67621.1"/>
    <property type="molecule type" value="Genomic_DNA"/>
</dbReference>
<keyword evidence="2" id="KW-1185">Reference proteome</keyword>
<dbReference type="PANTHER" id="PTHR36454">
    <property type="entry name" value="LMO2823 PROTEIN"/>
    <property type="match status" value="1"/>
</dbReference>
<gene>
    <name evidence="1" type="ORF">GC106_48610</name>
</gene>
<dbReference type="Pfam" id="PF06245">
    <property type="entry name" value="DUF1015"/>
    <property type="match status" value="1"/>
</dbReference>